<dbReference type="GO" id="GO:0005886">
    <property type="term" value="C:plasma membrane"/>
    <property type="evidence" value="ECO:0007669"/>
    <property type="project" value="TreeGrafter"/>
</dbReference>
<dbReference type="InterPro" id="IPR029052">
    <property type="entry name" value="Metallo-depent_PP-like"/>
</dbReference>
<reference evidence="2 3" key="1">
    <citation type="journal article" date="2015" name="Genome Biol. Evol.">
        <title>The genome of winter moth (Operophtera brumata) provides a genomic perspective on sexual dimorphism and phenology.</title>
        <authorList>
            <person name="Derks M.F."/>
            <person name="Smit S."/>
            <person name="Salis L."/>
            <person name="Schijlen E."/>
            <person name="Bossers A."/>
            <person name="Mateman C."/>
            <person name="Pijl A.S."/>
            <person name="de Ridder D."/>
            <person name="Groenen M.A."/>
            <person name="Visser M.E."/>
            <person name="Megens H.J."/>
        </authorList>
    </citation>
    <scope>NUCLEOTIDE SEQUENCE [LARGE SCALE GENOMIC DNA]</scope>
    <source>
        <strain evidence="2">WM2013NL</strain>
        <tissue evidence="2">Head and thorax</tissue>
    </source>
</reference>
<organism evidence="2 3">
    <name type="scientific">Operophtera brumata</name>
    <name type="common">Winter moth</name>
    <name type="synonym">Phalaena brumata</name>
    <dbReference type="NCBI Taxonomy" id="104452"/>
    <lineage>
        <taxon>Eukaryota</taxon>
        <taxon>Metazoa</taxon>
        <taxon>Ecdysozoa</taxon>
        <taxon>Arthropoda</taxon>
        <taxon>Hexapoda</taxon>
        <taxon>Insecta</taxon>
        <taxon>Pterygota</taxon>
        <taxon>Neoptera</taxon>
        <taxon>Endopterygota</taxon>
        <taxon>Lepidoptera</taxon>
        <taxon>Glossata</taxon>
        <taxon>Ditrysia</taxon>
        <taxon>Geometroidea</taxon>
        <taxon>Geometridae</taxon>
        <taxon>Larentiinae</taxon>
        <taxon>Operophtera</taxon>
    </lineage>
</organism>
<dbReference type="Gene3D" id="3.60.21.10">
    <property type="match status" value="1"/>
</dbReference>
<gene>
    <name evidence="2" type="ORF">OBRU01_18074</name>
</gene>
<dbReference type="GO" id="GO:0006196">
    <property type="term" value="P:AMP catabolic process"/>
    <property type="evidence" value="ECO:0007669"/>
    <property type="project" value="TreeGrafter"/>
</dbReference>
<dbReference type="EMBL" id="JTDY01004085">
    <property type="protein sequence ID" value="KOB68621.1"/>
    <property type="molecule type" value="Genomic_DNA"/>
</dbReference>
<dbReference type="PANTHER" id="PTHR11575">
    <property type="entry name" value="5'-NUCLEOTIDASE-RELATED"/>
    <property type="match status" value="1"/>
</dbReference>
<keyword evidence="1" id="KW-0479">Metal-binding</keyword>
<dbReference type="AlphaFoldDB" id="A0A0L7KZX6"/>
<evidence type="ECO:0000313" key="2">
    <source>
        <dbReference type="EMBL" id="KOB68621.1"/>
    </source>
</evidence>
<evidence type="ECO:0000313" key="3">
    <source>
        <dbReference type="Proteomes" id="UP000037510"/>
    </source>
</evidence>
<dbReference type="GO" id="GO:0046872">
    <property type="term" value="F:metal ion binding"/>
    <property type="evidence" value="ECO:0007669"/>
    <property type="project" value="UniProtKB-KW"/>
</dbReference>
<sequence>IRRNNPQIPSMPDQRHELLWWLRSSDLRDQGSAKGKTKCSSPECWRRIPGNLLTIGNHEFNGGIEGLAPFLAALRAPVLVANIDNRHETSLDGLYTPHIVLKRNGRKIGLIGVSTVESKSSSRTGNLIFLDPVKVVTDEAKSLTERGVDIIVVLSHCGLEVDK</sequence>
<dbReference type="InterPro" id="IPR006179">
    <property type="entry name" value="5_nucleotidase/apyrase"/>
</dbReference>
<evidence type="ECO:0000256" key="1">
    <source>
        <dbReference type="ARBA" id="ARBA00022723"/>
    </source>
</evidence>
<comment type="caution">
    <text evidence="2">The sequence shown here is derived from an EMBL/GenBank/DDBJ whole genome shotgun (WGS) entry which is preliminary data.</text>
</comment>
<keyword evidence="3" id="KW-1185">Reference proteome</keyword>
<dbReference type="Proteomes" id="UP000037510">
    <property type="component" value="Unassembled WGS sequence"/>
</dbReference>
<dbReference type="GO" id="GO:0008253">
    <property type="term" value="F:5'-nucleotidase activity"/>
    <property type="evidence" value="ECO:0007669"/>
    <property type="project" value="TreeGrafter"/>
</dbReference>
<name>A0A0L7KZX6_OPEBR</name>
<dbReference type="STRING" id="104452.A0A0L7KZX6"/>
<dbReference type="PANTHER" id="PTHR11575:SF32">
    <property type="entry name" value="APYRASE-LIKE PROTEIN"/>
    <property type="match status" value="1"/>
</dbReference>
<feature type="non-terminal residue" evidence="2">
    <location>
        <position position="1"/>
    </location>
</feature>
<protein>
    <submittedName>
        <fullName evidence="2">Apyrase</fullName>
    </submittedName>
</protein>
<proteinExistence type="predicted"/>
<accession>A0A0L7KZX6</accession>
<dbReference type="SUPFAM" id="SSF56300">
    <property type="entry name" value="Metallo-dependent phosphatases"/>
    <property type="match status" value="1"/>
</dbReference>